<dbReference type="GO" id="GO:0008270">
    <property type="term" value="F:zinc ion binding"/>
    <property type="evidence" value="ECO:0007669"/>
    <property type="project" value="InterPro"/>
</dbReference>
<gene>
    <name evidence="2" type="ORF">F6X51_14900</name>
</gene>
<organism evidence="2 3">
    <name type="scientific">Methylobacterium planeticum</name>
    <dbReference type="NCBI Taxonomy" id="2615211"/>
    <lineage>
        <taxon>Bacteria</taxon>
        <taxon>Pseudomonadati</taxon>
        <taxon>Pseudomonadota</taxon>
        <taxon>Alphaproteobacteria</taxon>
        <taxon>Hyphomicrobiales</taxon>
        <taxon>Methylobacteriaceae</taxon>
        <taxon>Methylobacterium</taxon>
    </lineage>
</organism>
<dbReference type="AlphaFoldDB" id="A0A6N6MSK7"/>
<proteinExistence type="inferred from homology"/>
<protein>
    <submittedName>
        <fullName evidence="2">MucR family transcriptional regulator</fullName>
    </submittedName>
</protein>
<dbReference type="GO" id="GO:0003677">
    <property type="term" value="F:DNA binding"/>
    <property type="evidence" value="ECO:0007669"/>
    <property type="project" value="InterPro"/>
</dbReference>
<comment type="similarity">
    <text evidence="1">Belongs to the ros/MucR family.</text>
</comment>
<dbReference type="InterPro" id="IPR041920">
    <property type="entry name" value="ROS/MUCR_sf"/>
</dbReference>
<accession>A0A6N6MSK7</accession>
<dbReference type="GO" id="GO:0006355">
    <property type="term" value="P:regulation of DNA-templated transcription"/>
    <property type="evidence" value="ECO:0007669"/>
    <property type="project" value="InterPro"/>
</dbReference>
<name>A0A6N6MSK7_9HYPH</name>
<sequence length="159" mass="16746">MERKVQEDAVTTSSNIVDLSAEIVSAYVARNHVSIIDLPGLIATVHATLNGLAAGAAPVAAADEAEKPTPAQIRKSVTPDALVSFVDGKPYKTLKRHLASHGLDPYSYRARYGLPADYPMVAVNYAAQRSELAKSIGLGRVAGQASAEQPKARGPRKAA</sequence>
<reference evidence="2 3" key="1">
    <citation type="submission" date="2019-09" db="EMBL/GenBank/DDBJ databases">
        <title>YIM 132548 draft genome.</title>
        <authorList>
            <person name="Jiang L."/>
        </authorList>
    </citation>
    <scope>NUCLEOTIDE SEQUENCE [LARGE SCALE GENOMIC DNA]</scope>
    <source>
        <strain evidence="2 3">YIM 132548</strain>
    </source>
</reference>
<dbReference type="Pfam" id="PF05443">
    <property type="entry name" value="ROS_MUCR"/>
    <property type="match status" value="1"/>
</dbReference>
<evidence type="ECO:0000313" key="2">
    <source>
        <dbReference type="EMBL" id="KAB1072579.1"/>
    </source>
</evidence>
<evidence type="ECO:0000256" key="1">
    <source>
        <dbReference type="ARBA" id="ARBA00007031"/>
    </source>
</evidence>
<comment type="caution">
    <text evidence="2">The sequence shown here is derived from an EMBL/GenBank/DDBJ whole genome shotgun (WGS) entry which is preliminary data.</text>
</comment>
<dbReference type="InterPro" id="IPR008807">
    <property type="entry name" value="ROS_MUCR"/>
</dbReference>
<keyword evidence="3" id="KW-1185">Reference proteome</keyword>
<dbReference type="Proteomes" id="UP000441523">
    <property type="component" value="Unassembled WGS sequence"/>
</dbReference>
<dbReference type="EMBL" id="VZZJ01000012">
    <property type="protein sequence ID" value="KAB1072579.1"/>
    <property type="molecule type" value="Genomic_DNA"/>
</dbReference>
<dbReference type="Gene3D" id="1.10.10.1550">
    <property type="entry name" value="ROS/MUCR transcriptional regulator protein"/>
    <property type="match status" value="1"/>
</dbReference>
<evidence type="ECO:0000313" key="3">
    <source>
        <dbReference type="Proteomes" id="UP000441523"/>
    </source>
</evidence>